<dbReference type="AlphaFoldDB" id="A0A6A5W2P1"/>
<keyword evidence="2" id="KW-1185">Reference proteome</keyword>
<dbReference type="EMBL" id="ML977629">
    <property type="protein sequence ID" value="KAF1996142.1"/>
    <property type="molecule type" value="Genomic_DNA"/>
</dbReference>
<evidence type="ECO:0000313" key="1">
    <source>
        <dbReference type="EMBL" id="KAF1996142.1"/>
    </source>
</evidence>
<accession>A0A6A5W2P1</accession>
<organism evidence="1 2">
    <name type="scientific">Amniculicola lignicola CBS 123094</name>
    <dbReference type="NCBI Taxonomy" id="1392246"/>
    <lineage>
        <taxon>Eukaryota</taxon>
        <taxon>Fungi</taxon>
        <taxon>Dikarya</taxon>
        <taxon>Ascomycota</taxon>
        <taxon>Pezizomycotina</taxon>
        <taxon>Dothideomycetes</taxon>
        <taxon>Pleosporomycetidae</taxon>
        <taxon>Pleosporales</taxon>
        <taxon>Amniculicolaceae</taxon>
        <taxon>Amniculicola</taxon>
    </lineage>
</organism>
<name>A0A6A5W2P1_9PLEO</name>
<reference evidence="1" key="1">
    <citation type="journal article" date="2020" name="Stud. Mycol.">
        <title>101 Dothideomycetes genomes: a test case for predicting lifestyles and emergence of pathogens.</title>
        <authorList>
            <person name="Haridas S."/>
            <person name="Albert R."/>
            <person name="Binder M."/>
            <person name="Bloem J."/>
            <person name="Labutti K."/>
            <person name="Salamov A."/>
            <person name="Andreopoulos B."/>
            <person name="Baker S."/>
            <person name="Barry K."/>
            <person name="Bills G."/>
            <person name="Bluhm B."/>
            <person name="Cannon C."/>
            <person name="Castanera R."/>
            <person name="Culley D."/>
            <person name="Daum C."/>
            <person name="Ezra D."/>
            <person name="Gonzalez J."/>
            <person name="Henrissat B."/>
            <person name="Kuo A."/>
            <person name="Liang C."/>
            <person name="Lipzen A."/>
            <person name="Lutzoni F."/>
            <person name="Magnuson J."/>
            <person name="Mondo S."/>
            <person name="Nolan M."/>
            <person name="Ohm R."/>
            <person name="Pangilinan J."/>
            <person name="Park H.-J."/>
            <person name="Ramirez L."/>
            <person name="Alfaro M."/>
            <person name="Sun H."/>
            <person name="Tritt A."/>
            <person name="Yoshinaga Y."/>
            <person name="Zwiers L.-H."/>
            <person name="Turgeon B."/>
            <person name="Goodwin S."/>
            <person name="Spatafora J."/>
            <person name="Crous P."/>
            <person name="Grigoriev I."/>
        </authorList>
    </citation>
    <scope>NUCLEOTIDE SEQUENCE</scope>
    <source>
        <strain evidence="1">CBS 123094</strain>
    </source>
</reference>
<gene>
    <name evidence="1" type="ORF">P154DRAFT_525852</name>
</gene>
<proteinExistence type="predicted"/>
<sequence>MSPKYPDREAEPNFTVQRRCTNKTAKLSPYSRSSRVSTTPPFSPSSLCFVSDFGFPTINTNFGINFSTPKQSMHLHHDQYSPASPSSGLQGFKSVTGQYTMTLACSGKRPIDKEQTRRSTKRKPLLSKPSRYLQRLCFGRSRTLWQRVIIRRQKVAIMEDQGRFLSTNHDMSRAFRRNSAGPEKQP</sequence>
<protein>
    <submittedName>
        <fullName evidence="1">Uncharacterized protein</fullName>
    </submittedName>
</protein>
<evidence type="ECO:0000313" key="2">
    <source>
        <dbReference type="Proteomes" id="UP000799779"/>
    </source>
</evidence>
<dbReference type="Proteomes" id="UP000799779">
    <property type="component" value="Unassembled WGS sequence"/>
</dbReference>